<keyword evidence="1" id="KW-0732">Signal</keyword>
<evidence type="ECO:0000256" key="1">
    <source>
        <dbReference type="SAM" id="SignalP"/>
    </source>
</evidence>
<dbReference type="RefSeq" id="WP_140988776.1">
    <property type="nucleotide sequence ID" value="NZ_VHIQ01000001.1"/>
</dbReference>
<comment type="caution">
    <text evidence="2">The sequence shown here is derived from an EMBL/GenBank/DDBJ whole genome shotgun (WGS) entry which is preliminary data.</text>
</comment>
<keyword evidence="3" id="KW-1185">Reference proteome</keyword>
<reference evidence="2 3" key="1">
    <citation type="submission" date="2019-06" db="EMBL/GenBank/DDBJ databases">
        <title>Flavobacteriaceae Paucihalobacterium erythroidium CWB-1, complete genome.</title>
        <authorList>
            <person name="Wu S."/>
        </authorList>
    </citation>
    <scope>NUCLEOTIDE SEQUENCE [LARGE SCALE GENOMIC DNA]</scope>
    <source>
        <strain evidence="2 3">CWB-1</strain>
    </source>
</reference>
<evidence type="ECO:0008006" key="4">
    <source>
        <dbReference type="Google" id="ProtNLM"/>
    </source>
</evidence>
<name>A0A506PR61_9FLAO</name>
<organism evidence="2 3">
    <name type="scientific">Paucihalobacter ruber</name>
    <dbReference type="NCBI Taxonomy" id="2567861"/>
    <lineage>
        <taxon>Bacteria</taxon>
        <taxon>Pseudomonadati</taxon>
        <taxon>Bacteroidota</taxon>
        <taxon>Flavobacteriia</taxon>
        <taxon>Flavobacteriales</taxon>
        <taxon>Flavobacteriaceae</taxon>
        <taxon>Paucihalobacter</taxon>
    </lineage>
</organism>
<proteinExistence type="predicted"/>
<dbReference type="AlphaFoldDB" id="A0A506PR61"/>
<dbReference type="OrthoDB" id="1367362at2"/>
<evidence type="ECO:0000313" key="3">
    <source>
        <dbReference type="Proteomes" id="UP000317332"/>
    </source>
</evidence>
<dbReference type="Proteomes" id="UP000317332">
    <property type="component" value="Unassembled WGS sequence"/>
</dbReference>
<feature type="chain" id="PRO_5021188794" description="Lipid A 3-O-deacylase PagL" evidence="1">
    <location>
        <begin position="20"/>
        <end position="198"/>
    </location>
</feature>
<protein>
    <recommendedName>
        <fullName evidence="4">Lipid A 3-O-deacylase PagL</fullName>
    </recommendedName>
</protein>
<dbReference type="EMBL" id="VHIQ01000001">
    <property type="protein sequence ID" value="TPV35767.1"/>
    <property type="molecule type" value="Genomic_DNA"/>
</dbReference>
<accession>A0A506PR61</accession>
<evidence type="ECO:0000313" key="2">
    <source>
        <dbReference type="EMBL" id="TPV35767.1"/>
    </source>
</evidence>
<feature type="signal peptide" evidence="1">
    <location>
        <begin position="1"/>
        <end position="19"/>
    </location>
</feature>
<sequence length="198" mass="22068">MKNTTLLLLIMFGFGIANSFGQSTRSIDKDEWLIGVGFNTINSQGTKSPFGDISDWAFRYPLAVSAETYWSRLFSVELAASLNGYKAGDAIDAVGPSDDNLTYFAIDTHLKYYFGEKIFPRTEWLDFYALAGLGFFTVEDGNLSGNIGGGAMFWLDKKQSKGIKLQGVAKLAFNHSNSGSTYANNHFQYNLMFVFRLY</sequence>
<gene>
    <name evidence="2" type="ORF">FJ651_02295</name>
</gene>